<evidence type="ECO:0000256" key="1">
    <source>
        <dbReference type="ARBA" id="ARBA00022723"/>
    </source>
</evidence>
<dbReference type="InterPro" id="IPR013083">
    <property type="entry name" value="Znf_RING/FYVE/PHD"/>
</dbReference>
<evidence type="ECO:0000256" key="2">
    <source>
        <dbReference type="ARBA" id="ARBA00022771"/>
    </source>
</evidence>
<evidence type="ECO:0000256" key="3">
    <source>
        <dbReference type="ARBA" id="ARBA00022833"/>
    </source>
</evidence>
<dbReference type="InterPro" id="IPR006574">
    <property type="entry name" value="PRY"/>
</dbReference>
<dbReference type="InterPro" id="IPR043136">
    <property type="entry name" value="B30.2/SPRY_sf"/>
</dbReference>
<dbReference type="PANTHER" id="PTHR24103">
    <property type="entry name" value="E3 UBIQUITIN-PROTEIN LIGASE TRIM"/>
    <property type="match status" value="1"/>
</dbReference>
<dbReference type="Ensembl" id="ENSELUT00000040731.3">
    <property type="protein sequence ID" value="ENSELUP00000018823.3"/>
    <property type="gene ID" value="ENSELUG00000018231.3"/>
</dbReference>
<dbReference type="RefSeq" id="XP_010864102.3">
    <property type="nucleotide sequence ID" value="XM_010865800.5"/>
</dbReference>
<dbReference type="Proteomes" id="UP000265140">
    <property type="component" value="Chromosome 25"/>
</dbReference>
<feature type="domain" description="RING-type" evidence="7">
    <location>
        <begin position="17"/>
        <end position="59"/>
    </location>
</feature>
<dbReference type="FunCoup" id="A0A3P8YQE3">
    <property type="interactions" value="2"/>
</dbReference>
<dbReference type="Gene3D" id="3.30.40.10">
    <property type="entry name" value="Zinc/RING finger domain, C3HC4 (zinc finger)"/>
    <property type="match status" value="1"/>
</dbReference>
<dbReference type="FunFam" id="2.60.120.920:FF:000004">
    <property type="entry name" value="Butyrophilin subfamily 1 member A1"/>
    <property type="match status" value="1"/>
</dbReference>
<evidence type="ECO:0000259" key="7">
    <source>
        <dbReference type="PROSITE" id="PS50089"/>
    </source>
</evidence>
<dbReference type="Pfam" id="PF00643">
    <property type="entry name" value="zf-B_box"/>
    <property type="match status" value="1"/>
</dbReference>
<keyword evidence="11" id="KW-1185">Reference proteome</keyword>
<reference evidence="10" key="4">
    <citation type="submission" date="2025-09" db="UniProtKB">
        <authorList>
            <consortium name="Ensembl"/>
        </authorList>
    </citation>
    <scope>IDENTIFICATION</scope>
</reference>
<evidence type="ECO:0008006" key="12">
    <source>
        <dbReference type="Google" id="ProtNLM"/>
    </source>
</evidence>
<dbReference type="SMART" id="SM00336">
    <property type="entry name" value="BBOX"/>
    <property type="match status" value="1"/>
</dbReference>
<dbReference type="InterPro" id="IPR000315">
    <property type="entry name" value="Znf_B-box"/>
</dbReference>
<dbReference type="Gene3D" id="3.30.160.60">
    <property type="entry name" value="Classic Zinc Finger"/>
    <property type="match status" value="1"/>
</dbReference>
<keyword evidence="1" id="KW-0479">Metal-binding</keyword>
<dbReference type="InterPro" id="IPR003877">
    <property type="entry name" value="SPRY_dom"/>
</dbReference>
<dbReference type="STRING" id="8010.ENSELUP00000018823"/>
<feature type="coiled-coil region" evidence="5">
    <location>
        <begin position="339"/>
        <end position="366"/>
    </location>
</feature>
<keyword evidence="3" id="KW-0862">Zinc</keyword>
<dbReference type="InParanoid" id="A0A3P8YQE3"/>
<feature type="domain" description="B30.2/SPRY" evidence="9">
    <location>
        <begin position="501"/>
        <end position="699"/>
    </location>
</feature>
<dbReference type="RefSeq" id="XP_010864100.3">
    <property type="nucleotide sequence ID" value="XM_010865798.5"/>
</dbReference>
<dbReference type="PROSITE" id="PS50089">
    <property type="entry name" value="ZF_RING_2"/>
    <property type="match status" value="1"/>
</dbReference>
<dbReference type="SUPFAM" id="SSF57850">
    <property type="entry name" value="RING/U-box"/>
    <property type="match status" value="1"/>
</dbReference>
<feature type="compositionally biased region" description="Pro residues" evidence="6">
    <location>
        <begin position="155"/>
        <end position="169"/>
    </location>
</feature>
<protein>
    <recommendedName>
        <fullName evidence="12">Bloodthirsty-related gene family, member 1</fullName>
    </recommendedName>
</protein>
<dbReference type="Gene3D" id="2.60.120.920">
    <property type="match status" value="1"/>
</dbReference>
<feature type="region of interest" description="Disordered" evidence="6">
    <location>
        <begin position="434"/>
        <end position="510"/>
    </location>
</feature>
<evidence type="ECO:0000256" key="6">
    <source>
        <dbReference type="SAM" id="MobiDB-lite"/>
    </source>
</evidence>
<dbReference type="InterPro" id="IPR017907">
    <property type="entry name" value="Znf_RING_CS"/>
</dbReference>
<dbReference type="SMART" id="SM00449">
    <property type="entry name" value="SPRY"/>
    <property type="match status" value="1"/>
</dbReference>
<evidence type="ECO:0000259" key="9">
    <source>
        <dbReference type="PROSITE" id="PS50188"/>
    </source>
</evidence>
<feature type="region of interest" description="Disordered" evidence="6">
    <location>
        <begin position="110"/>
        <end position="136"/>
    </location>
</feature>
<dbReference type="Pfam" id="PF13445">
    <property type="entry name" value="zf-RING_UBOX"/>
    <property type="match status" value="1"/>
</dbReference>
<dbReference type="SMART" id="SM00184">
    <property type="entry name" value="RING"/>
    <property type="match status" value="1"/>
</dbReference>
<sequence>MALSGQVGYLSEDQFICSICLDVFTNPVSTPCGHSYCLGCISAYWDGGTGKPCVCPLCKESFRKKPELHINRTLKEITEQFKKMADAGLDGGARMTGGAGLVGVGNSVGGGSAGGGGRGSNGEHPPVLPKPTGMGGMPGDLFAEMKTKFRRPTSRTPPPVLHPHPPLPFPNTANQSTPVLHPNPPLPFPNTANQSSPVLQPPPIVPRRYTLSGPADSTPDAPLCLEHQRGLEFFCRTDQTCVCGACMERVHYGHEAIPAKREWQIKKSQLNIAEVELRDMIAERERKVEEIRASLQEIQVCAEHDTAGSVHVFSTLVSSLERGQAELLEVIDSAHQTAKHRGQSLIRDLEQEIAELKKRSATLTQLSNTDDYLFFFKTLPSISTPPQTRDWSDAVVSSDLTSGTVLRTVNQMLEHFQEMLKRLPKICFNPQFQPDQPVGRLSPDQLHSHPDQLCSPPDQLRSPPDQLRSPPDQSVERYSPSLLSQPDQTLGRYSPNLHAQPDQSVGKNPKVRSVQEYAVDITLDPLTAHPRLHISEDGKQVSCSERFQPVPDGPERFDRVVCVLGHQSFSSGRHYWEVDVGGKTDWDLGVASHSINRKGKITVSPSHGYWFLSLRDKNDYAFRTEPSTALGLNQKPSRIGIYVDCDKGQVSFYNVDAKTLIYTFHGSFADSIHPFFSPCTNKSGRNEAPLIICPVSMPLAE</sequence>
<organism evidence="10 11">
    <name type="scientific">Esox lucius</name>
    <name type="common">Northern pike</name>
    <dbReference type="NCBI Taxonomy" id="8010"/>
    <lineage>
        <taxon>Eukaryota</taxon>
        <taxon>Metazoa</taxon>
        <taxon>Chordata</taxon>
        <taxon>Craniata</taxon>
        <taxon>Vertebrata</taxon>
        <taxon>Euteleostomi</taxon>
        <taxon>Actinopterygii</taxon>
        <taxon>Neopterygii</taxon>
        <taxon>Teleostei</taxon>
        <taxon>Protacanthopterygii</taxon>
        <taxon>Esociformes</taxon>
        <taxon>Esocidae</taxon>
        <taxon>Esox</taxon>
    </lineage>
</organism>
<dbReference type="InterPro" id="IPR050143">
    <property type="entry name" value="TRIM/RBCC"/>
</dbReference>
<feature type="domain" description="B box-type" evidence="8">
    <location>
        <begin position="219"/>
        <end position="259"/>
    </location>
</feature>
<feature type="compositionally biased region" description="Gly residues" evidence="6">
    <location>
        <begin position="110"/>
        <end position="120"/>
    </location>
</feature>
<evidence type="ECO:0000313" key="11">
    <source>
        <dbReference type="Proteomes" id="UP000265140"/>
    </source>
</evidence>
<dbReference type="Pfam" id="PF00622">
    <property type="entry name" value="SPRY"/>
    <property type="match status" value="1"/>
</dbReference>
<dbReference type="KEGG" id="els:105007038"/>
<dbReference type="PRINTS" id="PR01407">
    <property type="entry name" value="BUTYPHLNCDUF"/>
</dbReference>
<reference evidence="10" key="2">
    <citation type="submission" date="2020-02" db="EMBL/GenBank/DDBJ databases">
        <title>Esox lucius (northern pike) genome, fEsoLuc1, primary haplotype.</title>
        <authorList>
            <person name="Myers G."/>
            <person name="Karagic N."/>
            <person name="Meyer A."/>
            <person name="Pippel M."/>
            <person name="Reichard M."/>
            <person name="Winkler S."/>
            <person name="Tracey A."/>
            <person name="Sims Y."/>
            <person name="Howe K."/>
            <person name="Rhie A."/>
            <person name="Formenti G."/>
            <person name="Durbin R."/>
            <person name="Fedrigo O."/>
            <person name="Jarvis E.D."/>
        </authorList>
    </citation>
    <scope>NUCLEOTIDE SEQUENCE [LARGE SCALE GENOMIC DNA]</scope>
</reference>
<evidence type="ECO:0000259" key="8">
    <source>
        <dbReference type="PROSITE" id="PS50119"/>
    </source>
</evidence>
<dbReference type="InterPro" id="IPR001841">
    <property type="entry name" value="Znf_RING"/>
</dbReference>
<dbReference type="CDD" id="cd13733">
    <property type="entry name" value="SPRY_PRY_C-I_1"/>
    <property type="match status" value="1"/>
</dbReference>
<name>A0A3P8YQE3_ESOLU</name>
<reference evidence="11" key="1">
    <citation type="journal article" date="2014" name="PLoS ONE">
        <title>The genome and linkage map of the northern pike (Esox lucius): conserved synteny revealed between the salmonid sister group and the Neoteleostei.</title>
        <authorList>
            <person name="Rondeau E.B."/>
            <person name="Minkley D.R."/>
            <person name="Leong J.S."/>
            <person name="Messmer A.M."/>
            <person name="Jantzen J.R."/>
            <person name="von Schalburg K.R."/>
            <person name="Lemon C."/>
            <person name="Bird N.H."/>
            <person name="Koop B.F."/>
        </authorList>
    </citation>
    <scope>NUCLEOTIDE SEQUENCE</scope>
</reference>
<dbReference type="SMART" id="SM00589">
    <property type="entry name" value="PRY"/>
    <property type="match status" value="1"/>
</dbReference>
<evidence type="ECO:0000313" key="10">
    <source>
        <dbReference type="Ensembl" id="ENSELUP00000018823.3"/>
    </source>
</evidence>
<accession>A0A3P8YQE3</accession>
<dbReference type="SUPFAM" id="SSF49899">
    <property type="entry name" value="Concanavalin A-like lectins/glucanases"/>
    <property type="match status" value="1"/>
</dbReference>
<dbReference type="InterPro" id="IPR058030">
    <property type="entry name" value="TRIM8/14/16/25/29/45/65_CC"/>
</dbReference>
<dbReference type="InterPro" id="IPR001870">
    <property type="entry name" value="B30.2/SPRY"/>
</dbReference>
<dbReference type="PROSITE" id="PS00518">
    <property type="entry name" value="ZF_RING_1"/>
    <property type="match status" value="1"/>
</dbReference>
<keyword evidence="5" id="KW-0175">Coiled coil</keyword>
<dbReference type="GeneTree" id="ENSGT00940000165823"/>
<feature type="region of interest" description="Disordered" evidence="6">
    <location>
        <begin position="151"/>
        <end position="207"/>
    </location>
</feature>
<dbReference type="InterPro" id="IPR027370">
    <property type="entry name" value="Znf-RING_euk"/>
</dbReference>
<dbReference type="CDD" id="cd19769">
    <property type="entry name" value="Bbox2_TRIM16-like"/>
    <property type="match status" value="1"/>
</dbReference>
<dbReference type="AlphaFoldDB" id="A0A3P8YQE3"/>
<dbReference type="Pfam" id="PF13765">
    <property type="entry name" value="PRY"/>
    <property type="match status" value="1"/>
</dbReference>
<dbReference type="PROSITE" id="PS50188">
    <property type="entry name" value="B302_SPRY"/>
    <property type="match status" value="1"/>
</dbReference>
<reference evidence="10" key="3">
    <citation type="submission" date="2025-08" db="UniProtKB">
        <authorList>
            <consortium name="Ensembl"/>
        </authorList>
    </citation>
    <scope>IDENTIFICATION</scope>
</reference>
<dbReference type="RefSeq" id="XP_019899197.3">
    <property type="nucleotide sequence ID" value="XM_020043638.3"/>
</dbReference>
<dbReference type="GeneID" id="105007038"/>
<proteinExistence type="predicted"/>
<dbReference type="SUPFAM" id="SSF57845">
    <property type="entry name" value="B-box zinc-binding domain"/>
    <property type="match status" value="1"/>
</dbReference>
<dbReference type="PROSITE" id="PS50119">
    <property type="entry name" value="ZF_BBOX"/>
    <property type="match status" value="1"/>
</dbReference>
<dbReference type="OMA" id="VCVMAHQ"/>
<dbReference type="GO" id="GO:0008270">
    <property type="term" value="F:zinc ion binding"/>
    <property type="evidence" value="ECO:0007669"/>
    <property type="project" value="UniProtKB-KW"/>
</dbReference>
<evidence type="ECO:0000256" key="5">
    <source>
        <dbReference type="SAM" id="Coils"/>
    </source>
</evidence>
<dbReference type="InterPro" id="IPR013320">
    <property type="entry name" value="ConA-like_dom_sf"/>
</dbReference>
<dbReference type="InterPro" id="IPR003879">
    <property type="entry name" value="Butyrophylin_SPRY"/>
</dbReference>
<evidence type="ECO:0000256" key="4">
    <source>
        <dbReference type="PROSITE-ProRule" id="PRU00024"/>
    </source>
</evidence>
<dbReference type="Pfam" id="PF25600">
    <property type="entry name" value="TRIM_CC"/>
    <property type="match status" value="1"/>
</dbReference>
<keyword evidence="2 4" id="KW-0863">Zinc-finger</keyword>
<dbReference type="Bgee" id="ENSELUG00000018231">
    <property type="expression patterns" value="Expressed in pharyngeal gill and 7 other cell types or tissues"/>
</dbReference>